<dbReference type="SUPFAM" id="SSF53067">
    <property type="entry name" value="Actin-like ATPase domain"/>
    <property type="match status" value="1"/>
</dbReference>
<evidence type="ECO:0000256" key="2">
    <source>
        <dbReference type="ARBA" id="ARBA00022777"/>
    </source>
</evidence>
<proteinExistence type="predicted"/>
<gene>
    <name evidence="3" type="ORF">PPL_01068</name>
</gene>
<sequence length="393" mass="44069">MSMPITINNLAIQSEIEAFKEAAKSNNLQDYFIGIDIGGTNTRVNAGFVKGRIYEFTKFTANDVETLYAGLLLAETILRTVYVNKAPLACCIDIAGPTTTSDDYHITNYNHTNNGNVVQRKMLPPMICPKDSTYFLNDLESGCYGLVSLIKDRQDDNYFTNMVTRSQERTPGSQVFVILAAGTGLGAGLIHHIDRSDKYYVIPTELGHISIKPVGPNHSLFQKEMKLLSSIEPNYEKAHSSDKKRMFSLEYEDIVSGRGVVDCYNYFKSSTDKAIDNSGEIATTAISLVENDSKFNVESNPCTLAMMTHYRYLFREAQELAVGLRATDVFLIGDNMVNNAPFVNAVKDELITEFFDHPKEHWLKKVTSLHVQSKKENLNLLGTIYYARTVLDQ</sequence>
<dbReference type="GeneID" id="31356598"/>
<organism evidence="3 4">
    <name type="scientific">Heterostelium pallidum (strain ATCC 26659 / Pp 5 / PN500)</name>
    <name type="common">Cellular slime mold</name>
    <name type="synonym">Polysphondylium pallidum</name>
    <dbReference type="NCBI Taxonomy" id="670386"/>
    <lineage>
        <taxon>Eukaryota</taxon>
        <taxon>Amoebozoa</taxon>
        <taxon>Evosea</taxon>
        <taxon>Eumycetozoa</taxon>
        <taxon>Dictyostelia</taxon>
        <taxon>Acytosteliales</taxon>
        <taxon>Acytosteliaceae</taxon>
        <taxon>Heterostelium</taxon>
    </lineage>
</organism>
<reference evidence="3 4" key="1">
    <citation type="journal article" date="2011" name="Genome Res.">
        <title>Phylogeny-wide analysis of social amoeba genomes highlights ancient origins for complex intercellular communication.</title>
        <authorList>
            <person name="Heidel A.J."/>
            <person name="Lawal H.M."/>
            <person name="Felder M."/>
            <person name="Schilde C."/>
            <person name="Helps N.R."/>
            <person name="Tunggal B."/>
            <person name="Rivero F."/>
            <person name="John U."/>
            <person name="Schleicher M."/>
            <person name="Eichinger L."/>
            <person name="Platzer M."/>
            <person name="Noegel A.A."/>
            <person name="Schaap P."/>
            <person name="Gloeckner G."/>
        </authorList>
    </citation>
    <scope>NUCLEOTIDE SEQUENCE [LARGE SCALE GENOMIC DNA]</scope>
    <source>
        <strain evidence="4">ATCC 26659 / Pp 5 / PN500</strain>
    </source>
</reference>
<keyword evidence="2" id="KW-0418">Kinase</keyword>
<evidence type="ECO:0008006" key="5">
    <source>
        <dbReference type="Google" id="ProtNLM"/>
    </source>
</evidence>
<accession>D3AY10</accession>
<dbReference type="CDD" id="cd24008">
    <property type="entry name" value="ASKHA_NBD_GLK"/>
    <property type="match status" value="1"/>
</dbReference>
<protein>
    <recommendedName>
        <fullName evidence="5">Glucokinase</fullName>
    </recommendedName>
</protein>
<dbReference type="InterPro" id="IPR003836">
    <property type="entry name" value="Glucokinase"/>
</dbReference>
<dbReference type="Pfam" id="PF02685">
    <property type="entry name" value="Glucokinase"/>
    <property type="match status" value="1"/>
</dbReference>
<dbReference type="GO" id="GO:0004340">
    <property type="term" value="F:glucokinase activity"/>
    <property type="evidence" value="ECO:0007669"/>
    <property type="project" value="InterPro"/>
</dbReference>
<comment type="caution">
    <text evidence="3">The sequence shown here is derived from an EMBL/GenBank/DDBJ whole genome shotgun (WGS) entry which is preliminary data.</text>
</comment>
<dbReference type="InterPro" id="IPR043129">
    <property type="entry name" value="ATPase_NBD"/>
</dbReference>
<keyword evidence="4" id="KW-1185">Reference proteome</keyword>
<dbReference type="PANTHER" id="PTHR47450">
    <property type="entry name" value="GLUCOKINASE"/>
    <property type="match status" value="1"/>
</dbReference>
<name>D3AY10_HETP5</name>
<dbReference type="AlphaFoldDB" id="D3AY10"/>
<dbReference type="GO" id="GO:0005536">
    <property type="term" value="F:D-glucose binding"/>
    <property type="evidence" value="ECO:0007669"/>
    <property type="project" value="InterPro"/>
</dbReference>
<dbReference type="GO" id="GO:0006096">
    <property type="term" value="P:glycolytic process"/>
    <property type="evidence" value="ECO:0007669"/>
    <property type="project" value="InterPro"/>
</dbReference>
<dbReference type="Gene3D" id="3.30.420.40">
    <property type="match status" value="1"/>
</dbReference>
<dbReference type="OMA" id="WSTGPIY"/>
<evidence type="ECO:0000313" key="3">
    <source>
        <dbReference type="EMBL" id="EFA85837.1"/>
    </source>
</evidence>
<keyword evidence="1" id="KW-0808">Transferase</keyword>
<dbReference type="RefSeq" id="XP_020437943.1">
    <property type="nucleotide sequence ID" value="XM_020572085.1"/>
</dbReference>
<dbReference type="Gene3D" id="3.40.367.20">
    <property type="match status" value="1"/>
</dbReference>
<dbReference type="GO" id="GO:0005524">
    <property type="term" value="F:ATP binding"/>
    <property type="evidence" value="ECO:0007669"/>
    <property type="project" value="InterPro"/>
</dbReference>
<dbReference type="PANTHER" id="PTHR47450:SF1">
    <property type="entry name" value="GLUCOKINASE"/>
    <property type="match status" value="1"/>
</dbReference>
<evidence type="ECO:0000256" key="1">
    <source>
        <dbReference type="ARBA" id="ARBA00022679"/>
    </source>
</evidence>
<evidence type="ECO:0000313" key="4">
    <source>
        <dbReference type="Proteomes" id="UP000001396"/>
    </source>
</evidence>
<dbReference type="Proteomes" id="UP000001396">
    <property type="component" value="Unassembled WGS sequence"/>
</dbReference>
<dbReference type="InParanoid" id="D3AY10"/>
<dbReference type="FunCoup" id="D3AY10">
    <property type="interactions" value="138"/>
</dbReference>
<dbReference type="EMBL" id="ADBJ01000004">
    <property type="protein sequence ID" value="EFA85837.1"/>
    <property type="molecule type" value="Genomic_DNA"/>
</dbReference>